<dbReference type="GO" id="GO:0004484">
    <property type="term" value="F:mRNA guanylyltransferase activity"/>
    <property type="evidence" value="ECO:0007669"/>
    <property type="project" value="InterPro"/>
</dbReference>
<organism evidence="7">
    <name type="scientific">viral metagenome</name>
    <dbReference type="NCBI Taxonomy" id="1070528"/>
    <lineage>
        <taxon>unclassified sequences</taxon>
        <taxon>metagenomes</taxon>
        <taxon>organismal metagenomes</taxon>
    </lineage>
</organism>
<accession>A0A6C0BIZ5</accession>
<dbReference type="PANTHER" id="PTHR12189">
    <property type="entry name" value="MRNA GUANINE-7- METHYLTRANSFERASE"/>
    <property type="match status" value="1"/>
</dbReference>
<dbReference type="Gene3D" id="1.10.357.40">
    <property type="entry name" value="YbiA-like"/>
    <property type="match status" value="1"/>
</dbReference>
<evidence type="ECO:0000259" key="6">
    <source>
        <dbReference type="PROSITE" id="PS51562"/>
    </source>
</evidence>
<name>A0A6C0BIZ5_9ZZZZ</name>
<dbReference type="InterPro" id="IPR039753">
    <property type="entry name" value="RG7MT1"/>
</dbReference>
<dbReference type="GO" id="GO:0004482">
    <property type="term" value="F:mRNA 5'-cap (guanine-N7-)-methyltransferase activity"/>
    <property type="evidence" value="ECO:0007669"/>
    <property type="project" value="UniProtKB-EC"/>
</dbReference>
<evidence type="ECO:0000256" key="5">
    <source>
        <dbReference type="ARBA" id="ARBA00022884"/>
    </source>
</evidence>
<keyword evidence="4" id="KW-0949">S-adenosyl-L-methionine</keyword>
<evidence type="ECO:0000256" key="3">
    <source>
        <dbReference type="ARBA" id="ARBA00022679"/>
    </source>
</evidence>
<dbReference type="PROSITE" id="PS51562">
    <property type="entry name" value="RNA_CAP0_MT"/>
    <property type="match status" value="1"/>
</dbReference>
<dbReference type="Gene3D" id="3.30.470.30">
    <property type="entry name" value="DNA ligase/mRNA capping enzyme"/>
    <property type="match status" value="1"/>
</dbReference>
<dbReference type="GO" id="GO:0005524">
    <property type="term" value="F:ATP binding"/>
    <property type="evidence" value="ECO:0007669"/>
    <property type="project" value="InterPro"/>
</dbReference>
<proteinExistence type="predicted"/>
<dbReference type="InterPro" id="IPR012340">
    <property type="entry name" value="NA-bd_OB-fold"/>
</dbReference>
<reference evidence="7" key="1">
    <citation type="journal article" date="2020" name="Nature">
        <title>Giant virus diversity and host interactions through global metagenomics.</title>
        <authorList>
            <person name="Schulz F."/>
            <person name="Roux S."/>
            <person name="Paez-Espino D."/>
            <person name="Jungbluth S."/>
            <person name="Walsh D.A."/>
            <person name="Denef V.J."/>
            <person name="McMahon K.D."/>
            <person name="Konstantinidis K.T."/>
            <person name="Eloe-Fadrosh E.A."/>
            <person name="Kyrpides N.C."/>
            <person name="Woyke T."/>
        </authorList>
    </citation>
    <scope>NUCLEOTIDE SEQUENCE</scope>
    <source>
        <strain evidence="7">GVMAG-M-3300013285-6</strain>
    </source>
</reference>
<dbReference type="SUPFAM" id="SSF53335">
    <property type="entry name" value="S-adenosyl-L-methionine-dependent methyltransferases"/>
    <property type="match status" value="1"/>
</dbReference>
<dbReference type="EMBL" id="MN739167">
    <property type="protein sequence ID" value="QHS92030.1"/>
    <property type="molecule type" value="Genomic_DNA"/>
</dbReference>
<evidence type="ECO:0000256" key="1">
    <source>
        <dbReference type="ARBA" id="ARBA00011926"/>
    </source>
</evidence>
<keyword evidence="2" id="KW-0489">Methyltransferase</keyword>
<dbReference type="GO" id="GO:0005634">
    <property type="term" value="C:nucleus"/>
    <property type="evidence" value="ECO:0007669"/>
    <property type="project" value="TreeGrafter"/>
</dbReference>
<dbReference type="InterPro" id="IPR029063">
    <property type="entry name" value="SAM-dependent_MTases_sf"/>
</dbReference>
<dbReference type="EC" id="2.1.1.56" evidence="1"/>
<dbReference type="Gene3D" id="3.40.50.150">
    <property type="entry name" value="Vaccinia Virus protein VP39"/>
    <property type="match status" value="1"/>
</dbReference>
<protein>
    <recommendedName>
        <fullName evidence="1">mRNA (guanine-N(7))-methyltransferase</fullName>
        <ecNumber evidence="1">2.1.1.56</ecNumber>
    </recommendedName>
</protein>
<dbReference type="InterPro" id="IPR004971">
    <property type="entry name" value="mRNA_G-N7_MeTrfase_dom"/>
</dbReference>
<dbReference type="InterPro" id="IPR037238">
    <property type="entry name" value="YbiA-like_sf"/>
</dbReference>
<feature type="domain" description="MRNA cap 0 methyltransferase" evidence="6">
    <location>
        <begin position="681"/>
        <end position="993"/>
    </location>
</feature>
<sequence>MELYPAEAETLQKITNGWLTETDQELEATFGVKGAVDVTTFLAVAQRLRAKGYRSLPQEDRMTIMTPEHIRFTLPTMGVIQQYCRDDTIAGKPFVAMIKDRTLPTSNLDIEDYDVRVKTRRELGVSKDDPKVAQLIATWGQQRKAFRIIRRWTFEGDGLLIDMSIVRGTLKNNKGEYRWMRRFRDQDVMAAPALYEIEVELKRVEGDTVGSAMKRLVKGVGEVLRGIQKNSILIRKSTKDRVLKAYQGLVGTNKFRGVPPITLELGNFLKDHEEGVANLRDGYNVTDKADGLRVMAYCDSKGDLFLIDMAMNVYRTGLQNLLCRQSLADGEWVTQTKEKKAIQQLLLFDLYIDIDKKDVTKMPFHTGTAEEGRHSLLKKWTTKWNTDPKIILPGITPATKVQVAMKNFLFAKAGDGSIFQSAARVLDAYPVYNTDGLIFTPNAAPLPEKAGAAFLAQFKWKPAHDNTIDFLISIEKYPEGREERVFTGVKPGTNETVQYKTLRLYVGSSSDVSRTNPREAILEEKELRSGKRGEYKPVLFNPKEFPDTMASICYLEIKTDPYTAQDYVTTERSGEPIEDKSIVEFAYDGSRPSGWRWVPVRVRLDKTERLQKGILGRTLNSEDTAEGVWNSINEPITDSMIRTGNEEPSEEENKELMKLKEGRQLVARRYYERKATAQDLQLVRGLRDFHNKYVKENILYMAGLKGGKKTLVDLAVGKAADLQKWRRANISFVLGVDMAGDNIIGAQDGAYRRYADTVSRAHRGSVPPMIFAIADSSKSIVDGAAGATDQEKNILRSVFGRVQTSSPVPPFIEKNASRLKMGSDCVSVMFALHYFFENKMMFNGFLKNLADILKVGGYFIGCCFDGEKVFDLLRGVSVKNGVEGDSLLWSIKKVYTDDDLPEDESAFGMGIDVDFISIGTSHREYLVPFKLLQEKLGKIGCELLTAEELKEVGLKESTALFGSTYEKTDGKFAMSPVVKEFSFLNRWFVFRRKREVDYVEEQEVEEAVKKASLERIFAPAPAPVAAATPIDATLEEKTAREALKAQTAKVAKELTDLPVEQRIAALTSMPPIERANSIQALTGAVREATLAAMPAAVKVATLAAMENAAAEAPVTKKKIRIVAPSASASAAEAAAARTLQVEAGTAAPAEAKSRYTLSEVFQFFDGASLEDRLSINDKGAGRWLSPSAPFPLADPEDSSSVYPTLEHYLAAMKYKLASTKPDLAKSLFSREGRIHQKFMNQRLLETNSNTKPLGEKRDFELLQEEKDEVRKALRPATQKMYSAPIDEAAWATVKDKVLLDALTQRWEKDARLRKIVEAARGQGKILLYYTPGASSSNLGAVRKPDGAIEGDNKIGKAYMSLAGFPGF</sequence>
<keyword evidence="3" id="KW-0808">Transferase</keyword>
<keyword evidence="5" id="KW-0694">RNA-binding</keyword>
<dbReference type="PANTHER" id="PTHR12189:SF2">
    <property type="entry name" value="MRNA CAP GUANINE-N7 METHYLTRANSFERASE"/>
    <property type="match status" value="1"/>
</dbReference>
<dbReference type="Pfam" id="PF03291">
    <property type="entry name" value="mRNA_G-N7_MeTrfase"/>
    <property type="match status" value="1"/>
</dbReference>
<evidence type="ECO:0000256" key="4">
    <source>
        <dbReference type="ARBA" id="ARBA00022691"/>
    </source>
</evidence>
<dbReference type="SUPFAM" id="SSF56091">
    <property type="entry name" value="DNA ligase/mRNA capping enzyme, catalytic domain"/>
    <property type="match status" value="1"/>
</dbReference>
<evidence type="ECO:0000313" key="7">
    <source>
        <dbReference type="EMBL" id="QHS92030.1"/>
    </source>
</evidence>
<dbReference type="InterPro" id="IPR001339">
    <property type="entry name" value="mRNA_cap_enzyme_adenylation"/>
</dbReference>
<dbReference type="Gene3D" id="2.40.50.140">
    <property type="entry name" value="Nucleic acid-binding proteins"/>
    <property type="match status" value="1"/>
</dbReference>
<dbReference type="Pfam" id="PF01331">
    <property type="entry name" value="mRNA_cap_enzyme"/>
    <property type="match status" value="1"/>
</dbReference>
<dbReference type="GO" id="GO:0003723">
    <property type="term" value="F:RNA binding"/>
    <property type="evidence" value="ECO:0007669"/>
    <property type="project" value="UniProtKB-KW"/>
</dbReference>
<evidence type="ECO:0000256" key="2">
    <source>
        <dbReference type="ARBA" id="ARBA00022603"/>
    </source>
</evidence>